<proteinExistence type="predicted"/>
<gene>
    <name evidence="1" type="ORF">CALCODRAFT_504988</name>
</gene>
<evidence type="ECO:0000313" key="1">
    <source>
        <dbReference type="EMBL" id="KZT50172.1"/>
    </source>
</evidence>
<name>A0A165C2Z7_9BASI</name>
<dbReference type="Proteomes" id="UP000076842">
    <property type="component" value="Unassembled WGS sequence"/>
</dbReference>
<evidence type="ECO:0000313" key="2">
    <source>
        <dbReference type="Proteomes" id="UP000076842"/>
    </source>
</evidence>
<sequence>MSTWTILTIPRSFACTGVHSAKASIGPVPTDWTSAAPLRTAPCRVCFVLPLHSRAGLPAFSSCIHATGFVLLLVPDLSFSHLTRRV</sequence>
<reference evidence="1 2" key="1">
    <citation type="journal article" date="2016" name="Mol. Biol. Evol.">
        <title>Comparative Genomics of Early-Diverging Mushroom-Forming Fungi Provides Insights into the Origins of Lignocellulose Decay Capabilities.</title>
        <authorList>
            <person name="Nagy L.G."/>
            <person name="Riley R."/>
            <person name="Tritt A."/>
            <person name="Adam C."/>
            <person name="Daum C."/>
            <person name="Floudas D."/>
            <person name="Sun H."/>
            <person name="Yadav J.S."/>
            <person name="Pangilinan J."/>
            <person name="Larsson K.H."/>
            <person name="Matsuura K."/>
            <person name="Barry K."/>
            <person name="Labutti K."/>
            <person name="Kuo R."/>
            <person name="Ohm R.A."/>
            <person name="Bhattacharya S.S."/>
            <person name="Shirouzu T."/>
            <person name="Yoshinaga Y."/>
            <person name="Martin F.M."/>
            <person name="Grigoriev I.V."/>
            <person name="Hibbett D.S."/>
        </authorList>
    </citation>
    <scope>NUCLEOTIDE SEQUENCE [LARGE SCALE GENOMIC DNA]</scope>
    <source>
        <strain evidence="1 2">HHB12733</strain>
    </source>
</reference>
<dbReference type="AlphaFoldDB" id="A0A165C2Z7"/>
<dbReference type="InParanoid" id="A0A165C2Z7"/>
<protein>
    <submittedName>
        <fullName evidence="1">Uncharacterized protein</fullName>
    </submittedName>
</protein>
<organism evidence="1 2">
    <name type="scientific">Calocera cornea HHB12733</name>
    <dbReference type="NCBI Taxonomy" id="1353952"/>
    <lineage>
        <taxon>Eukaryota</taxon>
        <taxon>Fungi</taxon>
        <taxon>Dikarya</taxon>
        <taxon>Basidiomycota</taxon>
        <taxon>Agaricomycotina</taxon>
        <taxon>Dacrymycetes</taxon>
        <taxon>Dacrymycetales</taxon>
        <taxon>Dacrymycetaceae</taxon>
        <taxon>Calocera</taxon>
    </lineage>
</organism>
<keyword evidence="2" id="KW-1185">Reference proteome</keyword>
<dbReference type="EMBL" id="KV424215">
    <property type="protein sequence ID" value="KZT50172.1"/>
    <property type="molecule type" value="Genomic_DNA"/>
</dbReference>
<accession>A0A165C2Z7</accession>